<evidence type="ECO:0000313" key="3">
    <source>
        <dbReference type="EMBL" id="QYA07234.1"/>
    </source>
</evidence>
<protein>
    <submittedName>
        <fullName evidence="3">NAD(P)H-binding protein</fullName>
    </submittedName>
    <submittedName>
        <fullName evidence="2">NAD-dependent epimerase/dehydratase family protein</fullName>
    </submittedName>
</protein>
<evidence type="ECO:0000313" key="4">
    <source>
        <dbReference type="Proteomes" id="UP000298545"/>
    </source>
</evidence>
<dbReference type="Pfam" id="PF13460">
    <property type="entry name" value="NAD_binding_10"/>
    <property type="match status" value="1"/>
</dbReference>
<dbReference type="GO" id="GO:0005737">
    <property type="term" value="C:cytoplasm"/>
    <property type="evidence" value="ECO:0007669"/>
    <property type="project" value="TreeGrafter"/>
</dbReference>
<dbReference type="GO" id="GO:0004029">
    <property type="term" value="F:aldehyde dehydrogenase (NAD+) activity"/>
    <property type="evidence" value="ECO:0007669"/>
    <property type="project" value="TreeGrafter"/>
</dbReference>
<dbReference type="OrthoDB" id="7170465at2"/>
<dbReference type="InterPro" id="IPR016040">
    <property type="entry name" value="NAD(P)-bd_dom"/>
</dbReference>
<evidence type="ECO:0000313" key="2">
    <source>
        <dbReference type="EMBL" id="QCI97332.1"/>
    </source>
</evidence>
<dbReference type="Gene3D" id="3.40.50.720">
    <property type="entry name" value="NAD(P)-binding Rossmann-like Domain"/>
    <property type="match status" value="1"/>
</dbReference>
<gene>
    <name evidence="2" type="ORF">CFBP5473_04985</name>
    <name evidence="3" type="ORF">J5285_00420</name>
</gene>
<dbReference type="STRING" id="1367849.GCA_000518585_01449"/>
<dbReference type="Proteomes" id="UP000826513">
    <property type="component" value="Chromosome 1"/>
</dbReference>
<feature type="domain" description="NAD(P)-binding" evidence="1">
    <location>
        <begin position="16"/>
        <end position="133"/>
    </location>
</feature>
<evidence type="ECO:0000313" key="5">
    <source>
        <dbReference type="Proteomes" id="UP000826513"/>
    </source>
</evidence>
<dbReference type="SUPFAM" id="SSF51735">
    <property type="entry name" value="NAD(P)-binding Rossmann-fold domains"/>
    <property type="match status" value="1"/>
</dbReference>
<reference evidence="2 4" key="1">
    <citation type="submission" date="2019-04" db="EMBL/GenBank/DDBJ databases">
        <title>Complete genome sequence of Agrobacterium larrymoorei CFBP5473.</title>
        <authorList>
            <person name="Haryono M."/>
            <person name="Chou L."/>
            <person name="Lin Y.-C."/>
            <person name="Lai E.-M."/>
            <person name="Kuo C.-H."/>
        </authorList>
    </citation>
    <scope>NUCLEOTIDE SEQUENCE [LARGE SCALE GENOMIC DNA]</scope>
    <source>
        <strain evidence="2 4">CFBP5473</strain>
    </source>
</reference>
<dbReference type="Proteomes" id="UP000298545">
    <property type="component" value="Chromosome circular"/>
</dbReference>
<organism evidence="2 4">
    <name type="scientific">Agrobacterium larrymoorei</name>
    <dbReference type="NCBI Taxonomy" id="160699"/>
    <lineage>
        <taxon>Bacteria</taxon>
        <taxon>Pseudomonadati</taxon>
        <taxon>Pseudomonadota</taxon>
        <taxon>Alphaproteobacteria</taxon>
        <taxon>Hyphomicrobiales</taxon>
        <taxon>Rhizobiaceae</taxon>
        <taxon>Rhizobium/Agrobacterium group</taxon>
        <taxon>Agrobacterium</taxon>
    </lineage>
</organism>
<dbReference type="PANTHER" id="PTHR48079:SF6">
    <property type="entry name" value="NAD(P)-BINDING DOMAIN-CONTAINING PROTEIN-RELATED"/>
    <property type="match status" value="1"/>
</dbReference>
<dbReference type="AlphaFoldDB" id="A0A4D7DST4"/>
<dbReference type="KEGG" id="alf:CFBP5473_04985"/>
<dbReference type="EMBL" id="CP039691">
    <property type="protein sequence ID" value="QCI97332.1"/>
    <property type="molecule type" value="Genomic_DNA"/>
</dbReference>
<dbReference type="EMBL" id="CP072167">
    <property type="protein sequence ID" value="QYA07234.1"/>
    <property type="molecule type" value="Genomic_DNA"/>
</dbReference>
<dbReference type="PANTHER" id="PTHR48079">
    <property type="entry name" value="PROTEIN YEEZ"/>
    <property type="match status" value="1"/>
</dbReference>
<proteinExistence type="predicted"/>
<dbReference type="RefSeq" id="WP_106389344.1">
    <property type="nucleotide sequence ID" value="NZ_CP039691.1"/>
</dbReference>
<dbReference type="InterPro" id="IPR051783">
    <property type="entry name" value="NAD(P)-dependent_oxidoreduct"/>
</dbReference>
<keyword evidence="5" id="KW-1185">Reference proteome</keyword>
<accession>A0A4D7DST4</accession>
<evidence type="ECO:0000259" key="1">
    <source>
        <dbReference type="Pfam" id="PF13460"/>
    </source>
</evidence>
<dbReference type="InterPro" id="IPR036291">
    <property type="entry name" value="NAD(P)-bd_dom_sf"/>
</dbReference>
<name>A0A4D7DST4_9HYPH</name>
<sequence>MSANTGDQGRIALVLGARGGIGGHVTKALLERGWKVRALIRGEAKATPHSMMEWRQGDAMVADDVLNAAQGVSLIVHAVNPPGYRNWEKLVLPMLDNTIHAAEAVGARILLPGTVYNFGPDAFPLLTEESPQNPVTRKGKIRVEMESRLRVASERGVPVLIVRAGDFFGPAARNNWFSQGLVQPGKPVRAVSNPGVPGVGHQWAYLPDVAETMMRLLDRADELAPFSVYHMEGFWDANGRHLPASIERVAGHHVKMKRVPWWLFRLASPFVPLFREVLEMRYLWTTPVQMSNRKLVEFLGSEPQTPVDEAVRATLLDLNCLERDGAKAAPKASLEERRALS</sequence>
<reference evidence="3 5" key="2">
    <citation type="submission" date="2021-03" db="EMBL/GenBank/DDBJ databases">
        <title>Rapid diversification of plasmids in a genus of pathogenic and nitrogen fixing bacteria.</title>
        <authorList>
            <person name="Weisberg A.J."/>
            <person name="Miller M."/>
            <person name="Ream W."/>
            <person name="Grunwald N.J."/>
            <person name="Chang J.H."/>
        </authorList>
    </citation>
    <scope>NUCLEOTIDE SEQUENCE [LARGE SCALE GENOMIC DNA]</scope>
    <source>
        <strain evidence="3 5">AF3.44</strain>
    </source>
</reference>